<keyword evidence="2" id="KW-1185">Reference proteome</keyword>
<dbReference type="OrthoDB" id="7951431at2759"/>
<dbReference type="AlphaFoldDB" id="A0A016UL16"/>
<organism evidence="1 2">
    <name type="scientific">Ancylostoma ceylanicum</name>
    <dbReference type="NCBI Taxonomy" id="53326"/>
    <lineage>
        <taxon>Eukaryota</taxon>
        <taxon>Metazoa</taxon>
        <taxon>Ecdysozoa</taxon>
        <taxon>Nematoda</taxon>
        <taxon>Chromadorea</taxon>
        <taxon>Rhabditida</taxon>
        <taxon>Rhabditina</taxon>
        <taxon>Rhabditomorpha</taxon>
        <taxon>Strongyloidea</taxon>
        <taxon>Ancylostomatidae</taxon>
        <taxon>Ancylostomatinae</taxon>
        <taxon>Ancylostoma</taxon>
    </lineage>
</organism>
<sequence length="73" mass="8385">MDIEWAFHQDWAPAHGEKKAMECCGSNLPCFWTKDNSVSSDEERVIYCDALLHSVSTILPQILARCPDELRKF</sequence>
<protein>
    <submittedName>
        <fullName evidence="1">Uncharacterized protein</fullName>
    </submittedName>
</protein>
<name>A0A016UL16_9BILA</name>
<proteinExistence type="predicted"/>
<dbReference type="EMBL" id="JARK01001373">
    <property type="protein sequence ID" value="EYC15218.1"/>
    <property type="molecule type" value="Genomic_DNA"/>
</dbReference>
<evidence type="ECO:0000313" key="2">
    <source>
        <dbReference type="Proteomes" id="UP000024635"/>
    </source>
</evidence>
<reference evidence="2" key="1">
    <citation type="journal article" date="2015" name="Nat. Genet.">
        <title>The genome and transcriptome of the zoonotic hookworm Ancylostoma ceylanicum identify infection-specific gene families.</title>
        <authorList>
            <person name="Schwarz E.M."/>
            <person name="Hu Y."/>
            <person name="Antoshechkin I."/>
            <person name="Miller M.M."/>
            <person name="Sternberg P.W."/>
            <person name="Aroian R.V."/>
        </authorList>
    </citation>
    <scope>NUCLEOTIDE SEQUENCE</scope>
    <source>
        <strain evidence="2">HY135</strain>
    </source>
</reference>
<comment type="caution">
    <text evidence="1">The sequence shown here is derived from an EMBL/GenBank/DDBJ whole genome shotgun (WGS) entry which is preliminary data.</text>
</comment>
<dbReference type="Proteomes" id="UP000024635">
    <property type="component" value="Unassembled WGS sequence"/>
</dbReference>
<accession>A0A016UL16</accession>
<gene>
    <name evidence="1" type="primary">Acey_s0037.g3393</name>
    <name evidence="1" type="ORF">Y032_0037g3393</name>
</gene>
<evidence type="ECO:0000313" key="1">
    <source>
        <dbReference type="EMBL" id="EYC15218.1"/>
    </source>
</evidence>